<sequence length="193" mass="21725">MHQAAGATNGIAARGGALRHLEMSRIQHWDGAKGAPCGCYLLMQQRLYDIRDNARRLLDWFSIGSWIGRRNNHPYRGKNTKAKEIAQEYAQYYQTFYEPHPQTEEGDIEIFLGSLFLLQLDREAVEVLEGDLTLKELSEALVSMRSGKTPGPNGFLNGRFRRFGALVGPHVLVMFEDSCTWGMLSLGFATCPD</sequence>
<organism evidence="1 2">
    <name type="scientific">Pleurodeles waltl</name>
    <name type="common">Iberian ribbed newt</name>
    <dbReference type="NCBI Taxonomy" id="8319"/>
    <lineage>
        <taxon>Eukaryota</taxon>
        <taxon>Metazoa</taxon>
        <taxon>Chordata</taxon>
        <taxon>Craniata</taxon>
        <taxon>Vertebrata</taxon>
        <taxon>Euteleostomi</taxon>
        <taxon>Amphibia</taxon>
        <taxon>Batrachia</taxon>
        <taxon>Caudata</taxon>
        <taxon>Salamandroidea</taxon>
        <taxon>Salamandridae</taxon>
        <taxon>Pleurodelinae</taxon>
        <taxon>Pleurodeles</taxon>
    </lineage>
</organism>
<name>A0AAV7KVT8_PLEWA</name>
<comment type="caution">
    <text evidence="1">The sequence shown here is derived from an EMBL/GenBank/DDBJ whole genome shotgun (WGS) entry which is preliminary data.</text>
</comment>
<dbReference type="Proteomes" id="UP001066276">
    <property type="component" value="Chromosome 12"/>
</dbReference>
<gene>
    <name evidence="1" type="ORF">NDU88_003526</name>
</gene>
<reference evidence="1" key="1">
    <citation type="journal article" date="2022" name="bioRxiv">
        <title>Sequencing and chromosome-scale assembly of the giantPleurodeles waltlgenome.</title>
        <authorList>
            <person name="Brown T."/>
            <person name="Elewa A."/>
            <person name="Iarovenko S."/>
            <person name="Subramanian E."/>
            <person name="Araus A.J."/>
            <person name="Petzold A."/>
            <person name="Susuki M."/>
            <person name="Suzuki K.-i.T."/>
            <person name="Hayashi T."/>
            <person name="Toyoda A."/>
            <person name="Oliveira C."/>
            <person name="Osipova E."/>
            <person name="Leigh N.D."/>
            <person name="Simon A."/>
            <person name="Yun M.H."/>
        </authorList>
    </citation>
    <scope>NUCLEOTIDE SEQUENCE</scope>
    <source>
        <strain evidence="1">20211129_DDA</strain>
        <tissue evidence="1">Liver</tissue>
    </source>
</reference>
<dbReference type="EMBL" id="JANPWB010000016">
    <property type="protein sequence ID" value="KAJ1083367.1"/>
    <property type="molecule type" value="Genomic_DNA"/>
</dbReference>
<dbReference type="AlphaFoldDB" id="A0AAV7KVT8"/>
<evidence type="ECO:0000313" key="1">
    <source>
        <dbReference type="EMBL" id="KAJ1083367.1"/>
    </source>
</evidence>
<proteinExistence type="predicted"/>
<protein>
    <submittedName>
        <fullName evidence="1">Uncharacterized protein</fullName>
    </submittedName>
</protein>
<accession>A0AAV7KVT8</accession>
<evidence type="ECO:0000313" key="2">
    <source>
        <dbReference type="Proteomes" id="UP001066276"/>
    </source>
</evidence>
<keyword evidence="2" id="KW-1185">Reference proteome</keyword>